<comment type="caution">
    <text evidence="2">The sequence shown here is derived from an EMBL/GenBank/DDBJ whole genome shotgun (WGS) entry which is preliminary data.</text>
</comment>
<protein>
    <submittedName>
        <fullName evidence="2">Uncharacterized protein</fullName>
    </submittedName>
</protein>
<evidence type="ECO:0000313" key="2">
    <source>
        <dbReference type="EMBL" id="KAK7281452.1"/>
    </source>
</evidence>
<name>A0AAN9IJG9_CROPI</name>
<dbReference type="AlphaFoldDB" id="A0AAN9IJG9"/>
<sequence>MIYSKTSQQTPIADNNENKSIWEGRPSRATKLPSMIGGCNLVMIGDAYGGAKMDGAMVASGWRHGDIKKCKMGIGYGLQ</sequence>
<reference evidence="2 3" key="1">
    <citation type="submission" date="2024-01" db="EMBL/GenBank/DDBJ databases">
        <title>The genomes of 5 underutilized Papilionoideae crops provide insights into root nodulation and disease resistanc.</title>
        <authorList>
            <person name="Yuan L."/>
        </authorList>
    </citation>
    <scope>NUCLEOTIDE SEQUENCE [LARGE SCALE GENOMIC DNA]</scope>
    <source>
        <strain evidence="2">ZHUSHIDOU_FW_LH</strain>
        <tissue evidence="2">Leaf</tissue>
    </source>
</reference>
<dbReference type="EMBL" id="JAYWIO010000002">
    <property type="protein sequence ID" value="KAK7281452.1"/>
    <property type="molecule type" value="Genomic_DNA"/>
</dbReference>
<organism evidence="2 3">
    <name type="scientific">Crotalaria pallida</name>
    <name type="common">Smooth rattlebox</name>
    <name type="synonym">Crotalaria striata</name>
    <dbReference type="NCBI Taxonomy" id="3830"/>
    <lineage>
        <taxon>Eukaryota</taxon>
        <taxon>Viridiplantae</taxon>
        <taxon>Streptophyta</taxon>
        <taxon>Embryophyta</taxon>
        <taxon>Tracheophyta</taxon>
        <taxon>Spermatophyta</taxon>
        <taxon>Magnoliopsida</taxon>
        <taxon>eudicotyledons</taxon>
        <taxon>Gunneridae</taxon>
        <taxon>Pentapetalae</taxon>
        <taxon>rosids</taxon>
        <taxon>fabids</taxon>
        <taxon>Fabales</taxon>
        <taxon>Fabaceae</taxon>
        <taxon>Papilionoideae</taxon>
        <taxon>50 kb inversion clade</taxon>
        <taxon>genistoids sensu lato</taxon>
        <taxon>core genistoids</taxon>
        <taxon>Crotalarieae</taxon>
        <taxon>Crotalaria</taxon>
    </lineage>
</organism>
<evidence type="ECO:0000313" key="3">
    <source>
        <dbReference type="Proteomes" id="UP001372338"/>
    </source>
</evidence>
<dbReference type="Proteomes" id="UP001372338">
    <property type="component" value="Unassembled WGS sequence"/>
</dbReference>
<feature type="compositionally biased region" description="Basic and acidic residues" evidence="1">
    <location>
        <begin position="16"/>
        <end position="25"/>
    </location>
</feature>
<accession>A0AAN9IJG9</accession>
<feature type="compositionally biased region" description="Polar residues" evidence="1">
    <location>
        <begin position="1"/>
        <end position="15"/>
    </location>
</feature>
<keyword evidence="3" id="KW-1185">Reference proteome</keyword>
<evidence type="ECO:0000256" key="1">
    <source>
        <dbReference type="SAM" id="MobiDB-lite"/>
    </source>
</evidence>
<proteinExistence type="predicted"/>
<feature type="region of interest" description="Disordered" evidence="1">
    <location>
        <begin position="1"/>
        <end position="25"/>
    </location>
</feature>
<gene>
    <name evidence="2" type="ORF">RIF29_09455</name>
</gene>